<proteinExistence type="predicted"/>
<evidence type="ECO:0000259" key="1">
    <source>
        <dbReference type="Pfam" id="PF09588"/>
    </source>
</evidence>
<dbReference type="GO" id="GO:0071897">
    <property type="term" value="P:DNA biosynthetic process"/>
    <property type="evidence" value="ECO:0007669"/>
    <property type="project" value="UniProtKB-ARBA"/>
</dbReference>
<evidence type="ECO:0000313" key="2">
    <source>
        <dbReference type="EMBL" id="KAG8175685.1"/>
    </source>
</evidence>
<dbReference type="GO" id="GO:0006281">
    <property type="term" value="P:DNA repair"/>
    <property type="evidence" value="ECO:0007669"/>
    <property type="project" value="UniProtKB-ARBA"/>
</dbReference>
<evidence type="ECO:0000313" key="3">
    <source>
        <dbReference type="Proteomes" id="UP000827092"/>
    </source>
</evidence>
<comment type="caution">
    <text evidence="2">The sequence shown here is derived from an EMBL/GenBank/DDBJ whole genome shotgun (WGS) entry which is preliminary data.</text>
</comment>
<dbReference type="PANTHER" id="PTHR46609">
    <property type="entry name" value="EXONUCLEASE, PHAGE-TYPE/RECB, C-TERMINAL DOMAIN-CONTAINING PROTEIN"/>
    <property type="match status" value="1"/>
</dbReference>
<dbReference type="SUPFAM" id="SSF56672">
    <property type="entry name" value="DNA/RNA polymerases"/>
    <property type="match status" value="1"/>
</dbReference>
<dbReference type="InterPro" id="IPR043502">
    <property type="entry name" value="DNA/RNA_pol_sf"/>
</dbReference>
<gene>
    <name evidence="2" type="ORF">JTE90_010160</name>
</gene>
<dbReference type="InterPro" id="IPR051703">
    <property type="entry name" value="NF-kappa-B_Signaling_Reg"/>
</dbReference>
<dbReference type="Pfam" id="PF09588">
    <property type="entry name" value="YqaJ"/>
    <property type="match status" value="1"/>
</dbReference>
<reference evidence="2 3" key="1">
    <citation type="journal article" date="2022" name="Nat. Ecol. Evol.">
        <title>A masculinizing supergene underlies an exaggerated male reproductive morph in a spider.</title>
        <authorList>
            <person name="Hendrickx F."/>
            <person name="De Corte Z."/>
            <person name="Sonet G."/>
            <person name="Van Belleghem S.M."/>
            <person name="Kostlbacher S."/>
            <person name="Vangestel C."/>
        </authorList>
    </citation>
    <scope>NUCLEOTIDE SEQUENCE [LARGE SCALE GENOMIC DNA]</scope>
    <source>
        <strain evidence="2">W744_W776</strain>
    </source>
</reference>
<dbReference type="SUPFAM" id="SSF52980">
    <property type="entry name" value="Restriction endonuclease-like"/>
    <property type="match status" value="1"/>
</dbReference>
<sequence>MPHLAVSSDGLIHNSSNTMLLEIKFLYALEEYSRLQLYSAPTEKLQARHQPTKVKLSPKKTADVYKRTSSRAFSGIDIGPLFTGQLNRQLMSVLPIVATETIKRTPPLPACVFTCNPTTVLDQLPTDAAEFVKEKLVFNLKDIWELEQLTISQSESSLWKEQRKWRLTASNFYKVCVRRKGHTKLASTLLSSHSSDPSRIPAIAYGNKYESLARTKIRSLYPDSLVRKVGLVTHPVMPHLAVSSDGLIHNSSNTMLLEIKYQIFTEDINKTKEILTEFVIQTCSHDLPISIKCYTLPQMYETWVCFGLIRLLCLKGGNGKMLNLVTAKKSEFTLHGDEDVVILKSGSVYGVEKVASLFFLGSADFKMKISKISDFDLEVDDVDTYILLASAYQQLRVSPKSQNLLMIKTHRGLYTYRILPFGISTGGPFSLPRSYGSKF</sequence>
<dbReference type="InterPro" id="IPR011604">
    <property type="entry name" value="PDDEXK-like_dom_sf"/>
</dbReference>
<protein>
    <recommendedName>
        <fullName evidence="1">YqaJ viral recombinase domain-containing protein</fullName>
    </recommendedName>
</protein>
<accession>A0AAV6TW55</accession>
<dbReference type="Proteomes" id="UP000827092">
    <property type="component" value="Unassembled WGS sequence"/>
</dbReference>
<dbReference type="PANTHER" id="PTHR46609:SF8">
    <property type="entry name" value="YQAJ VIRAL RECOMBINASE DOMAIN-CONTAINING PROTEIN"/>
    <property type="match status" value="1"/>
</dbReference>
<name>A0AAV6TW55_9ARAC</name>
<feature type="domain" description="YqaJ viral recombinase" evidence="1">
    <location>
        <begin position="159"/>
        <end position="270"/>
    </location>
</feature>
<dbReference type="Gene3D" id="3.90.320.10">
    <property type="match status" value="1"/>
</dbReference>
<keyword evidence="3" id="KW-1185">Reference proteome</keyword>
<dbReference type="AlphaFoldDB" id="A0AAV6TW55"/>
<dbReference type="InterPro" id="IPR019080">
    <property type="entry name" value="YqaJ_viral_recombinase"/>
</dbReference>
<dbReference type="InterPro" id="IPR011335">
    <property type="entry name" value="Restrct_endonuc-II-like"/>
</dbReference>
<organism evidence="2 3">
    <name type="scientific">Oedothorax gibbosus</name>
    <dbReference type="NCBI Taxonomy" id="931172"/>
    <lineage>
        <taxon>Eukaryota</taxon>
        <taxon>Metazoa</taxon>
        <taxon>Ecdysozoa</taxon>
        <taxon>Arthropoda</taxon>
        <taxon>Chelicerata</taxon>
        <taxon>Arachnida</taxon>
        <taxon>Araneae</taxon>
        <taxon>Araneomorphae</taxon>
        <taxon>Entelegynae</taxon>
        <taxon>Araneoidea</taxon>
        <taxon>Linyphiidae</taxon>
        <taxon>Erigoninae</taxon>
        <taxon>Oedothorax</taxon>
    </lineage>
</organism>
<dbReference type="EMBL" id="JAFNEN010000964">
    <property type="protein sequence ID" value="KAG8175685.1"/>
    <property type="molecule type" value="Genomic_DNA"/>
</dbReference>